<proteinExistence type="predicted"/>
<dbReference type="AlphaFoldDB" id="A0A165X9C2"/>
<gene>
    <name evidence="2" type="ORF">SISSUDRAFT_1038066</name>
</gene>
<dbReference type="EMBL" id="KV428417">
    <property type="protein sequence ID" value="KZT31963.1"/>
    <property type="molecule type" value="Genomic_DNA"/>
</dbReference>
<keyword evidence="3" id="KW-1185">Reference proteome</keyword>
<accession>A0A165X9C2</accession>
<name>A0A165X9C2_9AGAM</name>
<organism evidence="2 3">
    <name type="scientific">Sistotremastrum suecicum HHB10207 ss-3</name>
    <dbReference type="NCBI Taxonomy" id="1314776"/>
    <lineage>
        <taxon>Eukaryota</taxon>
        <taxon>Fungi</taxon>
        <taxon>Dikarya</taxon>
        <taxon>Basidiomycota</taxon>
        <taxon>Agaricomycotina</taxon>
        <taxon>Agaricomycetes</taxon>
        <taxon>Sistotremastrales</taxon>
        <taxon>Sistotremastraceae</taxon>
        <taxon>Sistotremastrum</taxon>
    </lineage>
</organism>
<evidence type="ECO:0000313" key="2">
    <source>
        <dbReference type="EMBL" id="KZT31963.1"/>
    </source>
</evidence>
<sequence>MPGLTPEECGMELDAGLANSDLIITRSTTSVGSRMTNLALGVSSSHANEFSARLRSPKLAGPATPSDKDWDNIAATPENTSCAKKYGMMKGTIDSIFYAALFLAISLWPRHVFSAGSKYGDGWGRAENIPWPRWSIRQRTFAEATRPANRFVFMRSDESGEIHATLVKTTYFFPGGFDMAIEWTRALHSEFGREKRIFCEIPIQQYRDQRHLMPGLEDNKGGGRIERMRRTSSRTSRLPQLGSQHIILIRVAWAVLKTQCCVEAAVTTPRRDPPVQAEDESGGGAIPDSFTI</sequence>
<evidence type="ECO:0000256" key="1">
    <source>
        <dbReference type="SAM" id="MobiDB-lite"/>
    </source>
</evidence>
<protein>
    <submittedName>
        <fullName evidence="2">Uncharacterized protein</fullName>
    </submittedName>
</protein>
<feature type="region of interest" description="Disordered" evidence="1">
    <location>
        <begin position="269"/>
        <end position="292"/>
    </location>
</feature>
<dbReference type="Proteomes" id="UP000076798">
    <property type="component" value="Unassembled WGS sequence"/>
</dbReference>
<evidence type="ECO:0000313" key="3">
    <source>
        <dbReference type="Proteomes" id="UP000076798"/>
    </source>
</evidence>
<reference evidence="2 3" key="1">
    <citation type="journal article" date="2016" name="Mol. Biol. Evol.">
        <title>Comparative Genomics of Early-Diverging Mushroom-Forming Fungi Provides Insights into the Origins of Lignocellulose Decay Capabilities.</title>
        <authorList>
            <person name="Nagy L.G."/>
            <person name="Riley R."/>
            <person name="Tritt A."/>
            <person name="Adam C."/>
            <person name="Daum C."/>
            <person name="Floudas D."/>
            <person name="Sun H."/>
            <person name="Yadav J.S."/>
            <person name="Pangilinan J."/>
            <person name="Larsson K.H."/>
            <person name="Matsuura K."/>
            <person name="Barry K."/>
            <person name="Labutti K."/>
            <person name="Kuo R."/>
            <person name="Ohm R.A."/>
            <person name="Bhattacharya S.S."/>
            <person name="Shirouzu T."/>
            <person name="Yoshinaga Y."/>
            <person name="Martin F.M."/>
            <person name="Grigoriev I.V."/>
            <person name="Hibbett D.S."/>
        </authorList>
    </citation>
    <scope>NUCLEOTIDE SEQUENCE [LARGE SCALE GENOMIC DNA]</scope>
    <source>
        <strain evidence="2 3">HHB10207 ss-3</strain>
    </source>
</reference>